<proteinExistence type="predicted"/>
<sequence length="70" mass="7800">MEIGYRNQLCRRFDRRLGGSPRCSGERVAAAMGEEEDAPLWAGGWPPPSLGRSENRLHMGLDRKDSITKG</sequence>
<evidence type="ECO:0000313" key="3">
    <source>
        <dbReference type="Proteomes" id="UP000026962"/>
    </source>
</evidence>
<accession>A0A0E0KBQ6</accession>
<keyword evidence="3" id="KW-1185">Reference proteome</keyword>
<evidence type="ECO:0000313" key="2">
    <source>
        <dbReference type="EnsemblPlants" id="OPUNC03G11370.1"/>
    </source>
</evidence>
<feature type="region of interest" description="Disordered" evidence="1">
    <location>
        <begin position="38"/>
        <end position="70"/>
    </location>
</feature>
<organism evidence="2">
    <name type="scientific">Oryza punctata</name>
    <name type="common">Red rice</name>
    <dbReference type="NCBI Taxonomy" id="4537"/>
    <lineage>
        <taxon>Eukaryota</taxon>
        <taxon>Viridiplantae</taxon>
        <taxon>Streptophyta</taxon>
        <taxon>Embryophyta</taxon>
        <taxon>Tracheophyta</taxon>
        <taxon>Spermatophyta</taxon>
        <taxon>Magnoliopsida</taxon>
        <taxon>Liliopsida</taxon>
        <taxon>Poales</taxon>
        <taxon>Poaceae</taxon>
        <taxon>BOP clade</taxon>
        <taxon>Oryzoideae</taxon>
        <taxon>Oryzeae</taxon>
        <taxon>Oryzinae</taxon>
        <taxon>Oryza</taxon>
    </lineage>
</organism>
<name>A0A0E0KBQ6_ORYPU</name>
<feature type="compositionally biased region" description="Basic and acidic residues" evidence="1">
    <location>
        <begin position="53"/>
        <end position="70"/>
    </location>
</feature>
<reference evidence="2" key="1">
    <citation type="submission" date="2015-04" db="UniProtKB">
        <authorList>
            <consortium name="EnsemblPlants"/>
        </authorList>
    </citation>
    <scope>IDENTIFICATION</scope>
</reference>
<evidence type="ECO:0000256" key="1">
    <source>
        <dbReference type="SAM" id="MobiDB-lite"/>
    </source>
</evidence>
<dbReference type="HOGENOM" id="CLU_2762200_0_0_1"/>
<dbReference type="Gramene" id="OPUNC03G11370.1">
    <property type="protein sequence ID" value="OPUNC03G11370.1"/>
    <property type="gene ID" value="OPUNC03G11370"/>
</dbReference>
<protein>
    <submittedName>
        <fullName evidence="2">Uncharacterized protein</fullName>
    </submittedName>
</protein>
<reference evidence="2" key="2">
    <citation type="submission" date="2018-05" db="EMBL/GenBank/DDBJ databases">
        <title>OpunRS2 (Oryza punctata Reference Sequence Version 2).</title>
        <authorList>
            <person name="Zhang J."/>
            <person name="Kudrna D."/>
            <person name="Lee S."/>
            <person name="Talag J."/>
            <person name="Welchert J."/>
            <person name="Wing R.A."/>
        </authorList>
    </citation>
    <scope>NUCLEOTIDE SEQUENCE [LARGE SCALE GENOMIC DNA]</scope>
</reference>
<dbReference type="Proteomes" id="UP000026962">
    <property type="component" value="Chromosome 3"/>
</dbReference>
<dbReference type="EnsemblPlants" id="OPUNC03G11370.1">
    <property type="protein sequence ID" value="OPUNC03G11370.1"/>
    <property type="gene ID" value="OPUNC03G11370"/>
</dbReference>
<dbReference type="AlphaFoldDB" id="A0A0E0KBQ6"/>